<name>A0AAW1MF53_POPJA</name>
<organism evidence="1 2">
    <name type="scientific">Popillia japonica</name>
    <name type="common">Japanese beetle</name>
    <dbReference type="NCBI Taxonomy" id="7064"/>
    <lineage>
        <taxon>Eukaryota</taxon>
        <taxon>Metazoa</taxon>
        <taxon>Ecdysozoa</taxon>
        <taxon>Arthropoda</taxon>
        <taxon>Hexapoda</taxon>
        <taxon>Insecta</taxon>
        <taxon>Pterygota</taxon>
        <taxon>Neoptera</taxon>
        <taxon>Endopterygota</taxon>
        <taxon>Coleoptera</taxon>
        <taxon>Polyphaga</taxon>
        <taxon>Scarabaeiformia</taxon>
        <taxon>Scarabaeidae</taxon>
        <taxon>Rutelinae</taxon>
        <taxon>Popillia</taxon>
    </lineage>
</organism>
<gene>
    <name evidence="1" type="ORF">QE152_g7004</name>
</gene>
<dbReference type="Proteomes" id="UP001458880">
    <property type="component" value="Unassembled WGS sequence"/>
</dbReference>
<keyword evidence="2" id="KW-1185">Reference proteome</keyword>
<comment type="caution">
    <text evidence="1">The sequence shown here is derived from an EMBL/GenBank/DDBJ whole genome shotgun (WGS) entry which is preliminary data.</text>
</comment>
<reference evidence="1 2" key="1">
    <citation type="journal article" date="2024" name="BMC Genomics">
        <title>De novo assembly and annotation of Popillia japonica's genome with initial clues to its potential as an invasive pest.</title>
        <authorList>
            <person name="Cucini C."/>
            <person name="Boschi S."/>
            <person name="Funari R."/>
            <person name="Cardaioli E."/>
            <person name="Iannotti N."/>
            <person name="Marturano G."/>
            <person name="Paoli F."/>
            <person name="Bruttini M."/>
            <person name="Carapelli A."/>
            <person name="Frati F."/>
            <person name="Nardi F."/>
        </authorList>
    </citation>
    <scope>NUCLEOTIDE SEQUENCE [LARGE SCALE GENOMIC DNA]</scope>
    <source>
        <strain evidence="1">DMR45628</strain>
    </source>
</reference>
<dbReference type="EMBL" id="JASPKY010000049">
    <property type="protein sequence ID" value="KAK9745410.1"/>
    <property type="molecule type" value="Genomic_DNA"/>
</dbReference>
<dbReference type="AlphaFoldDB" id="A0AAW1MF53"/>
<evidence type="ECO:0000313" key="2">
    <source>
        <dbReference type="Proteomes" id="UP001458880"/>
    </source>
</evidence>
<protein>
    <submittedName>
        <fullName evidence="1">Uncharacterized protein</fullName>
    </submittedName>
</protein>
<accession>A0AAW1MF53</accession>
<sequence>MEPGMEEKMNIWMEEESTESFSTVEDWTDSPTSFSAPLPESSLLTNISAAQFSTIPQDDILHIWTKVKSQLIVKISTGHHQLTLILLHRLPIANSGGGQKQIPEAEFVLIAHPHYRRIVPSFYFFHLLPVAA</sequence>
<proteinExistence type="predicted"/>
<evidence type="ECO:0000313" key="1">
    <source>
        <dbReference type="EMBL" id="KAK9745410.1"/>
    </source>
</evidence>